<comment type="subcellular location">
    <subcellularLocation>
        <location evidence="1 8">Cell outer membrane</location>
        <topology evidence="1 8">Multi-pass membrane protein</topology>
    </subcellularLocation>
</comment>
<dbReference type="InterPro" id="IPR037066">
    <property type="entry name" value="Plug_dom_sf"/>
</dbReference>
<dbReference type="Pfam" id="PF07715">
    <property type="entry name" value="Plug"/>
    <property type="match status" value="1"/>
</dbReference>
<evidence type="ECO:0000256" key="9">
    <source>
        <dbReference type="RuleBase" id="RU003357"/>
    </source>
</evidence>
<dbReference type="GO" id="GO:0015344">
    <property type="term" value="F:siderophore uptake transmembrane transporter activity"/>
    <property type="evidence" value="ECO:0007669"/>
    <property type="project" value="TreeGrafter"/>
</dbReference>
<evidence type="ECO:0000256" key="4">
    <source>
        <dbReference type="ARBA" id="ARBA00022692"/>
    </source>
</evidence>
<dbReference type="InterPro" id="IPR039426">
    <property type="entry name" value="TonB-dep_rcpt-like"/>
</dbReference>
<evidence type="ECO:0000256" key="5">
    <source>
        <dbReference type="ARBA" id="ARBA00023077"/>
    </source>
</evidence>
<dbReference type="SUPFAM" id="SSF56935">
    <property type="entry name" value="Porins"/>
    <property type="match status" value="1"/>
</dbReference>
<accession>A0A848IZS5</accession>
<dbReference type="InterPro" id="IPR036942">
    <property type="entry name" value="Beta-barrel_TonB_sf"/>
</dbReference>
<evidence type="ECO:0000259" key="10">
    <source>
        <dbReference type="Pfam" id="PF00593"/>
    </source>
</evidence>
<gene>
    <name evidence="12" type="ORF">HH304_10275</name>
</gene>
<keyword evidence="3 8" id="KW-1134">Transmembrane beta strand</keyword>
<dbReference type="Gene3D" id="2.60.40.1120">
    <property type="entry name" value="Carboxypeptidase-like, regulatory domain"/>
    <property type="match status" value="1"/>
</dbReference>
<dbReference type="InterPro" id="IPR000531">
    <property type="entry name" value="Beta-barrel_TonB"/>
</dbReference>
<keyword evidence="4 8" id="KW-0812">Transmembrane</keyword>
<evidence type="ECO:0000256" key="8">
    <source>
        <dbReference type="PROSITE-ProRule" id="PRU01360"/>
    </source>
</evidence>
<dbReference type="Proteomes" id="UP000559010">
    <property type="component" value="Unassembled WGS sequence"/>
</dbReference>
<keyword evidence="5 9" id="KW-0798">TonB box</keyword>
<dbReference type="AlphaFoldDB" id="A0A848IZS5"/>
<evidence type="ECO:0000256" key="1">
    <source>
        <dbReference type="ARBA" id="ARBA00004571"/>
    </source>
</evidence>
<evidence type="ECO:0000256" key="6">
    <source>
        <dbReference type="ARBA" id="ARBA00023136"/>
    </source>
</evidence>
<evidence type="ECO:0000313" key="12">
    <source>
        <dbReference type="EMBL" id="NMM48785.1"/>
    </source>
</evidence>
<dbReference type="RefSeq" id="WP_169681076.1">
    <property type="nucleotide sequence ID" value="NZ_JABBNU010000006.1"/>
</dbReference>
<dbReference type="EMBL" id="JABBNU010000006">
    <property type="protein sequence ID" value="NMM48785.1"/>
    <property type="molecule type" value="Genomic_DNA"/>
</dbReference>
<evidence type="ECO:0000259" key="11">
    <source>
        <dbReference type="Pfam" id="PF07715"/>
    </source>
</evidence>
<feature type="domain" description="TonB-dependent receptor plug" evidence="11">
    <location>
        <begin position="114"/>
        <end position="222"/>
    </location>
</feature>
<dbReference type="Pfam" id="PF13715">
    <property type="entry name" value="CarbopepD_reg_2"/>
    <property type="match status" value="1"/>
</dbReference>
<keyword evidence="7 8" id="KW-0998">Cell outer membrane</keyword>
<evidence type="ECO:0000256" key="2">
    <source>
        <dbReference type="ARBA" id="ARBA00022448"/>
    </source>
</evidence>
<dbReference type="Pfam" id="PF00593">
    <property type="entry name" value="TonB_dep_Rec_b-barrel"/>
    <property type="match status" value="1"/>
</dbReference>
<comment type="similarity">
    <text evidence="8 9">Belongs to the TonB-dependent receptor family.</text>
</comment>
<dbReference type="InterPro" id="IPR012910">
    <property type="entry name" value="Plug_dom"/>
</dbReference>
<dbReference type="Gene3D" id="2.170.130.10">
    <property type="entry name" value="TonB-dependent receptor, plug domain"/>
    <property type="match status" value="1"/>
</dbReference>
<protein>
    <submittedName>
        <fullName evidence="12">TonB-dependent receptor</fullName>
    </submittedName>
</protein>
<keyword evidence="2 8" id="KW-0813">Transport</keyword>
<name>A0A848IZS5_9BACT</name>
<dbReference type="PROSITE" id="PS52016">
    <property type="entry name" value="TONB_DEPENDENT_REC_3"/>
    <property type="match status" value="1"/>
</dbReference>
<evidence type="ECO:0000313" key="13">
    <source>
        <dbReference type="Proteomes" id="UP000559010"/>
    </source>
</evidence>
<dbReference type="GO" id="GO:0044718">
    <property type="term" value="P:siderophore transmembrane transport"/>
    <property type="evidence" value="ECO:0007669"/>
    <property type="project" value="TreeGrafter"/>
</dbReference>
<dbReference type="PANTHER" id="PTHR30069:SF57">
    <property type="entry name" value="TONB-DEPENDENT RECEPTOR"/>
    <property type="match status" value="1"/>
</dbReference>
<evidence type="ECO:0000256" key="3">
    <source>
        <dbReference type="ARBA" id="ARBA00022452"/>
    </source>
</evidence>
<dbReference type="GO" id="GO:0009279">
    <property type="term" value="C:cell outer membrane"/>
    <property type="evidence" value="ECO:0007669"/>
    <property type="project" value="UniProtKB-SubCell"/>
</dbReference>
<reference evidence="12 13" key="1">
    <citation type="submission" date="2020-04" db="EMBL/GenBank/DDBJ databases">
        <title>Flammeovirgaceae bacterium KN852 isolated from deep sea.</title>
        <authorList>
            <person name="Zhang D.-C."/>
        </authorList>
    </citation>
    <scope>NUCLEOTIDE SEQUENCE [LARGE SCALE GENOMIC DNA]</scope>
    <source>
        <strain evidence="12 13">KN852</strain>
    </source>
</reference>
<keyword evidence="12" id="KW-0675">Receptor</keyword>
<keyword evidence="13" id="KW-1185">Reference proteome</keyword>
<organism evidence="12 13">
    <name type="scientific">Marinigracilibium pacificum</name>
    <dbReference type="NCBI Taxonomy" id="2729599"/>
    <lineage>
        <taxon>Bacteria</taxon>
        <taxon>Pseudomonadati</taxon>
        <taxon>Bacteroidota</taxon>
        <taxon>Cytophagia</taxon>
        <taxon>Cytophagales</taxon>
        <taxon>Flammeovirgaceae</taxon>
        <taxon>Marinigracilibium</taxon>
    </lineage>
</organism>
<dbReference type="PANTHER" id="PTHR30069">
    <property type="entry name" value="TONB-DEPENDENT OUTER MEMBRANE RECEPTOR"/>
    <property type="match status" value="1"/>
</dbReference>
<keyword evidence="6 8" id="KW-0472">Membrane</keyword>
<comment type="caution">
    <text evidence="12">The sequence shown here is derived from an EMBL/GenBank/DDBJ whole genome shotgun (WGS) entry which is preliminary data.</text>
</comment>
<sequence length="757" mass="84673">MGKLKLLIITLLISFYSFGQTEKISGIVYGEGQPVPGATIKTTYGTGTVTDENGNFSLDITEHNDLTLIVSCIGFKAKEIEVSPGDKISVNLEENILGLNEVTITGSMMPNTRKNSPVKVEVISSRQLEEFIPSGGSSLMESFKMINGVNEVIACGVCYTNSVSINGLPGSYTAILINGTPLFGNLASVYGLNSIPTSIIERLEVVRGPASTLYGSEAMAGVINVITKDQYHIPKLAFDIMGSSFGEVYANGIYSTRLGKTNGVIAINGGHKRHFRDVNDDQFNDMVDLDRISMYTLWDINQKNNNKFKLGAQVYYEDRRNGVKDYLTHNNYRETRGNDSIYGESIYTKRFMFFGDYEFANIKNLNINFSVSSHDQNSYYGSDLYEATQHTGFVNLTKNFSADNHKFISGLTFRYNHYDDNTVATESNSSNGIENDPSTQFVPGVFIEDEWSINDSWKILGGLRLDYFSLNGLIPSPRLHVKKKFSPVTSTSLSFGTGFRIINLFTEDHAFVSGQREIVIEEDLNPEKSYNIALNFNHIYTFNNNQGMFDVDMFYTRFSNRITPDYDTPGEIIYRNTQGYFVSRGINLSNVIDFHNGITLNQGINIQEVYEINNNEYSSIEFSPKWTALSSISYKMSKAGLTSGLNLRLNGPVRMPLTYDISQSGEPVARPQWTPAYLVADLKIEKSFNHDFSIYGGVNNIFNYIQKYSPISGTESVDAPLGFADNFDTSYNYGPVAGRNFYLGLKWELPFADSHSH</sequence>
<dbReference type="InterPro" id="IPR008969">
    <property type="entry name" value="CarboxyPept-like_regulatory"/>
</dbReference>
<feature type="domain" description="TonB-dependent receptor-like beta-barrel" evidence="10">
    <location>
        <begin position="303"/>
        <end position="701"/>
    </location>
</feature>
<proteinExistence type="inferred from homology"/>
<dbReference type="Gene3D" id="2.40.170.20">
    <property type="entry name" value="TonB-dependent receptor, beta-barrel domain"/>
    <property type="match status" value="1"/>
</dbReference>
<dbReference type="SUPFAM" id="SSF49464">
    <property type="entry name" value="Carboxypeptidase regulatory domain-like"/>
    <property type="match status" value="1"/>
</dbReference>
<evidence type="ECO:0000256" key="7">
    <source>
        <dbReference type="ARBA" id="ARBA00023237"/>
    </source>
</evidence>